<evidence type="ECO:0000313" key="2">
    <source>
        <dbReference type="Proteomes" id="UP000009168"/>
    </source>
</evidence>
<dbReference type="KEGG" id="tet:TTHERM_00673300"/>
<evidence type="ECO:0000313" key="1">
    <source>
        <dbReference type="EMBL" id="EAR94763.1"/>
    </source>
</evidence>
<dbReference type="AlphaFoldDB" id="Q23E24"/>
<dbReference type="Proteomes" id="UP000009168">
    <property type="component" value="Unassembled WGS sequence"/>
</dbReference>
<gene>
    <name evidence="1" type="ORF">TTHERM_00673300</name>
</gene>
<dbReference type="RefSeq" id="XP_001015008.1">
    <property type="nucleotide sequence ID" value="XM_001015008.1"/>
</dbReference>
<dbReference type="InParanoid" id="Q23E24"/>
<keyword evidence="2" id="KW-1185">Reference proteome</keyword>
<proteinExistence type="predicted"/>
<dbReference type="GeneID" id="7825926"/>
<name>Q23E24_TETTS</name>
<dbReference type="EMBL" id="GG662711">
    <property type="protein sequence ID" value="EAR94763.1"/>
    <property type="molecule type" value="Genomic_DNA"/>
</dbReference>
<reference evidence="2" key="1">
    <citation type="journal article" date="2006" name="PLoS Biol.">
        <title>Macronuclear genome sequence of the ciliate Tetrahymena thermophila, a model eukaryote.</title>
        <authorList>
            <person name="Eisen J.A."/>
            <person name="Coyne R.S."/>
            <person name="Wu M."/>
            <person name="Wu D."/>
            <person name="Thiagarajan M."/>
            <person name="Wortman J.R."/>
            <person name="Badger J.H."/>
            <person name="Ren Q."/>
            <person name="Amedeo P."/>
            <person name="Jones K.M."/>
            <person name="Tallon L.J."/>
            <person name="Delcher A.L."/>
            <person name="Salzberg S.L."/>
            <person name="Silva J.C."/>
            <person name="Haas B.J."/>
            <person name="Majoros W.H."/>
            <person name="Farzad M."/>
            <person name="Carlton J.M."/>
            <person name="Smith R.K. Jr."/>
            <person name="Garg J."/>
            <person name="Pearlman R.E."/>
            <person name="Karrer K.M."/>
            <person name="Sun L."/>
            <person name="Manning G."/>
            <person name="Elde N.C."/>
            <person name="Turkewitz A.P."/>
            <person name="Asai D.J."/>
            <person name="Wilkes D.E."/>
            <person name="Wang Y."/>
            <person name="Cai H."/>
            <person name="Collins K."/>
            <person name="Stewart B.A."/>
            <person name="Lee S.R."/>
            <person name="Wilamowska K."/>
            <person name="Weinberg Z."/>
            <person name="Ruzzo W.L."/>
            <person name="Wloga D."/>
            <person name="Gaertig J."/>
            <person name="Frankel J."/>
            <person name="Tsao C.-C."/>
            <person name="Gorovsky M.A."/>
            <person name="Keeling P.J."/>
            <person name="Waller R.F."/>
            <person name="Patron N.J."/>
            <person name="Cherry J.M."/>
            <person name="Stover N.A."/>
            <person name="Krieger C.J."/>
            <person name="del Toro C."/>
            <person name="Ryder H.F."/>
            <person name="Williamson S.C."/>
            <person name="Barbeau R.A."/>
            <person name="Hamilton E.P."/>
            <person name="Orias E."/>
        </authorList>
    </citation>
    <scope>NUCLEOTIDE SEQUENCE [LARGE SCALE GENOMIC DNA]</scope>
    <source>
        <strain evidence="2">SB210</strain>
    </source>
</reference>
<sequence>MVELLTTDQKVAGSSPAHLDIFQKQIQFLLNGLLNLIENNNKISTWGDGSMVEHLTTDQKVAGSSPAHLVNFFHFLFPTLKTSKKQALNYYIRGDGSMVEHLTTDQKVAGSSPAHLVIFFLQTRRKLNELPSVHFKQFHFSNQYQCIWGDGSMVEHLTTDQKVAGSSPAHLKISCARGDGSMVEHLTTDQKVAGSSPAHLDIFFNKNNQKK</sequence>
<protein>
    <submittedName>
        <fullName evidence="1">Uncharacterized protein</fullName>
    </submittedName>
</protein>
<organism evidence="1 2">
    <name type="scientific">Tetrahymena thermophila (strain SB210)</name>
    <dbReference type="NCBI Taxonomy" id="312017"/>
    <lineage>
        <taxon>Eukaryota</taxon>
        <taxon>Sar</taxon>
        <taxon>Alveolata</taxon>
        <taxon>Ciliophora</taxon>
        <taxon>Intramacronucleata</taxon>
        <taxon>Oligohymenophorea</taxon>
        <taxon>Hymenostomatida</taxon>
        <taxon>Tetrahymenina</taxon>
        <taxon>Tetrahymenidae</taxon>
        <taxon>Tetrahymena</taxon>
    </lineage>
</organism>
<accession>Q23E24</accession>
<dbReference type="HOGENOM" id="CLU_1307078_0_0_1"/>